<proteinExistence type="predicted"/>
<dbReference type="RefSeq" id="WP_132211415.1">
    <property type="nucleotide sequence ID" value="NZ_SLWN01000008.1"/>
</dbReference>
<evidence type="ECO:0000313" key="3">
    <source>
        <dbReference type="Proteomes" id="UP000294508"/>
    </source>
</evidence>
<feature type="transmembrane region" description="Helical" evidence="1">
    <location>
        <begin position="184"/>
        <end position="205"/>
    </location>
</feature>
<keyword evidence="3" id="KW-1185">Reference proteome</keyword>
<keyword evidence="1" id="KW-0812">Transmembrane</keyword>
<evidence type="ECO:0000256" key="1">
    <source>
        <dbReference type="SAM" id="Phobius"/>
    </source>
</evidence>
<feature type="transmembrane region" description="Helical" evidence="1">
    <location>
        <begin position="12"/>
        <end position="33"/>
    </location>
</feature>
<organism evidence="2 3">
    <name type="scientific">Kribbella steppae</name>
    <dbReference type="NCBI Taxonomy" id="2512223"/>
    <lineage>
        <taxon>Bacteria</taxon>
        <taxon>Bacillati</taxon>
        <taxon>Actinomycetota</taxon>
        <taxon>Actinomycetes</taxon>
        <taxon>Propionibacteriales</taxon>
        <taxon>Kribbellaceae</taxon>
        <taxon>Kribbella</taxon>
    </lineage>
</organism>
<comment type="caution">
    <text evidence="2">The sequence shown here is derived from an EMBL/GenBank/DDBJ whole genome shotgun (WGS) entry which is preliminary data.</text>
</comment>
<dbReference type="InterPro" id="IPR009339">
    <property type="entry name" value="DUF998"/>
</dbReference>
<sequence length="218" mass="22482">MTTTTKQSAPPLLLAGALAGPLYVGIGTLEAIVRDGFDIRKHSLSLLANGTGGWIHSTMMVVTGLLTVIGVLGLRRAGLRSRWAIGGLVAYGAGVAAAGLMRADPALGFPPGTPDAMPETISWHGVGHVIAGFLGFIGLIVACFVLSRWFGRRGSTGWSRFSLVTGVVYLLGLVGLGAGSGTAAVNLGFTVAVILGWTWITLLMLRARAEGVSDEVQG</sequence>
<dbReference type="AlphaFoldDB" id="A0A4R2HAE3"/>
<keyword evidence="1" id="KW-0472">Membrane</keyword>
<name>A0A4R2HAE3_9ACTN</name>
<gene>
    <name evidence="2" type="ORF">EV652_108109</name>
</gene>
<feature type="transmembrane region" description="Helical" evidence="1">
    <location>
        <begin position="121"/>
        <end position="146"/>
    </location>
</feature>
<dbReference type="Pfam" id="PF06197">
    <property type="entry name" value="DUF998"/>
    <property type="match status" value="1"/>
</dbReference>
<dbReference type="Proteomes" id="UP000294508">
    <property type="component" value="Unassembled WGS sequence"/>
</dbReference>
<accession>A0A4R2HAE3</accession>
<dbReference type="OrthoDB" id="8159487at2"/>
<keyword evidence="1" id="KW-1133">Transmembrane helix</keyword>
<protein>
    <submittedName>
        <fullName evidence="2">Uncharacterized protein DUF998</fullName>
    </submittedName>
</protein>
<dbReference type="EMBL" id="SLWN01000008">
    <property type="protein sequence ID" value="TCO24578.1"/>
    <property type="molecule type" value="Genomic_DNA"/>
</dbReference>
<feature type="transmembrane region" description="Helical" evidence="1">
    <location>
        <begin position="53"/>
        <end position="74"/>
    </location>
</feature>
<reference evidence="2 3" key="1">
    <citation type="journal article" date="2015" name="Stand. Genomic Sci.">
        <title>Genomic Encyclopedia of Bacterial and Archaeal Type Strains, Phase III: the genomes of soil and plant-associated and newly described type strains.</title>
        <authorList>
            <person name="Whitman W.B."/>
            <person name="Woyke T."/>
            <person name="Klenk H.P."/>
            <person name="Zhou Y."/>
            <person name="Lilburn T.G."/>
            <person name="Beck B.J."/>
            <person name="De Vos P."/>
            <person name="Vandamme P."/>
            <person name="Eisen J.A."/>
            <person name="Garrity G."/>
            <person name="Hugenholtz P."/>
            <person name="Kyrpides N.C."/>
        </authorList>
    </citation>
    <scope>NUCLEOTIDE SEQUENCE [LARGE SCALE GENOMIC DNA]</scope>
    <source>
        <strain evidence="2 3">VKM Ac-2572</strain>
    </source>
</reference>
<feature type="transmembrane region" description="Helical" evidence="1">
    <location>
        <begin position="158"/>
        <end position="178"/>
    </location>
</feature>
<feature type="transmembrane region" description="Helical" evidence="1">
    <location>
        <begin position="83"/>
        <end position="101"/>
    </location>
</feature>
<evidence type="ECO:0000313" key="2">
    <source>
        <dbReference type="EMBL" id="TCO24578.1"/>
    </source>
</evidence>